<keyword evidence="1" id="KW-1277">Toxin-antitoxin system</keyword>
<evidence type="ECO:0000256" key="1">
    <source>
        <dbReference type="ARBA" id="ARBA00022649"/>
    </source>
</evidence>
<evidence type="ECO:0000313" key="5">
    <source>
        <dbReference type="EMBL" id="PTL36637.1"/>
    </source>
</evidence>
<keyword evidence="2" id="KW-0540">Nuclease</keyword>
<dbReference type="EMBL" id="NVQC01000013">
    <property type="protein sequence ID" value="PTL36637.1"/>
    <property type="molecule type" value="Genomic_DNA"/>
</dbReference>
<dbReference type="GO" id="GO:0110001">
    <property type="term" value="C:toxin-antitoxin complex"/>
    <property type="evidence" value="ECO:0007669"/>
    <property type="project" value="InterPro"/>
</dbReference>
<name>A0A2T4TZT9_9BACT</name>
<evidence type="ECO:0000256" key="4">
    <source>
        <dbReference type="ARBA" id="ARBA00024207"/>
    </source>
</evidence>
<dbReference type="AlphaFoldDB" id="A0A2T4TZT9"/>
<dbReference type="GO" id="GO:0016787">
    <property type="term" value="F:hydrolase activity"/>
    <property type="evidence" value="ECO:0007669"/>
    <property type="project" value="UniProtKB-KW"/>
</dbReference>
<dbReference type="Pfam" id="PF01934">
    <property type="entry name" value="HepT-like"/>
    <property type="match status" value="1"/>
</dbReference>
<comment type="similarity">
    <text evidence="4">Belongs to the HepT RNase toxin family.</text>
</comment>
<evidence type="ECO:0008006" key="7">
    <source>
        <dbReference type="Google" id="ProtNLM"/>
    </source>
</evidence>
<evidence type="ECO:0000256" key="3">
    <source>
        <dbReference type="ARBA" id="ARBA00022801"/>
    </source>
</evidence>
<dbReference type="InterPro" id="IPR008201">
    <property type="entry name" value="HepT-like"/>
</dbReference>
<gene>
    <name evidence="5" type="ORF">CLG94_02860</name>
</gene>
<comment type="caution">
    <text evidence="5">The sequence shown here is derived from an EMBL/GenBank/DDBJ whole genome shotgun (WGS) entry which is preliminary data.</text>
</comment>
<accession>A0A2T4TZT9</accession>
<sequence length="86" mass="9824">MVAVYLSVEVFQILWEAGILPEECVLVLTGVGRFRNILAHVYITIELDKVYENLQKAQNRSVNLCGSFSTLLKNRGRSKISRKRRA</sequence>
<reference evidence="5 6" key="1">
    <citation type="submission" date="2017-09" db="EMBL/GenBank/DDBJ databases">
        <title>Bloom of a denitrifying methanotroph, Candidatus Methylomirabilis limnetica, in a deep stratified lake.</title>
        <authorList>
            <person name="Graf J.S."/>
            <person name="Marchant H.K."/>
            <person name="Tienken D."/>
            <person name="Hach P.F."/>
            <person name="Brand A."/>
            <person name="Schubert C.J."/>
            <person name="Kuypers M.M."/>
            <person name="Milucka J."/>
        </authorList>
    </citation>
    <scope>NUCLEOTIDE SEQUENCE [LARGE SCALE GENOMIC DNA]</scope>
    <source>
        <strain evidence="5 6">Zug</strain>
    </source>
</reference>
<dbReference type="InterPro" id="IPR037038">
    <property type="entry name" value="HepT-like_sf"/>
</dbReference>
<evidence type="ECO:0000256" key="2">
    <source>
        <dbReference type="ARBA" id="ARBA00022722"/>
    </source>
</evidence>
<keyword evidence="3" id="KW-0378">Hydrolase</keyword>
<dbReference type="Gene3D" id="1.20.120.580">
    <property type="entry name" value="bsu32300-like"/>
    <property type="match status" value="1"/>
</dbReference>
<dbReference type="Proteomes" id="UP000241436">
    <property type="component" value="Unassembled WGS sequence"/>
</dbReference>
<proteinExistence type="inferred from homology"/>
<evidence type="ECO:0000313" key="6">
    <source>
        <dbReference type="Proteomes" id="UP000241436"/>
    </source>
</evidence>
<dbReference type="GO" id="GO:0004540">
    <property type="term" value="F:RNA nuclease activity"/>
    <property type="evidence" value="ECO:0007669"/>
    <property type="project" value="InterPro"/>
</dbReference>
<protein>
    <recommendedName>
        <fullName evidence="7">DUF86 domain-containing protein</fullName>
    </recommendedName>
</protein>
<organism evidence="5 6">
    <name type="scientific">Candidatus Methylomirabilis limnetica</name>
    <dbReference type="NCBI Taxonomy" id="2033718"/>
    <lineage>
        <taxon>Bacteria</taxon>
        <taxon>Candidatus Methylomirabilota</taxon>
        <taxon>Candidatus Methylomirabilia</taxon>
        <taxon>Candidatus Methylomirabilales</taxon>
        <taxon>Candidatus Methylomirabilaceae</taxon>
        <taxon>Candidatus Methylomirabilis</taxon>
    </lineage>
</organism>
<keyword evidence="6" id="KW-1185">Reference proteome</keyword>
<reference evidence="6" key="2">
    <citation type="journal article" date="2018" name="Environ. Microbiol.">
        <title>Bloom of a denitrifying methanotroph, 'Candidatus Methylomirabilis limnetica', in a deep stratified lake.</title>
        <authorList>
            <person name="Graf J.S."/>
            <person name="Mayr M.J."/>
            <person name="Marchant H.K."/>
            <person name="Tienken D."/>
            <person name="Hach P.F."/>
            <person name="Brand A."/>
            <person name="Schubert C.J."/>
            <person name="Kuypers M.M."/>
            <person name="Milucka J."/>
        </authorList>
    </citation>
    <scope>NUCLEOTIDE SEQUENCE [LARGE SCALE GENOMIC DNA]</scope>
    <source>
        <strain evidence="6">Zug</strain>
    </source>
</reference>